<dbReference type="InterPro" id="IPR019613">
    <property type="entry name" value="DUF4198"/>
</dbReference>
<sequence>MRPFLFVLVALVVLSSHDMYLRLDSYFLPPDSEATIQLYNGTFDRSDNTIDRSRMQDVSLVAGGTRTPVDSSQWREEGETTVLDFTTGAAGTYVAGVSTRARSIALAAADFNDYLEHDGVVDMLETRRRTGQLEQDAVELYSKHVKTIFQVGDRWTDDWSTPLHYPIEFIPLSNPYDLHAGDSLQVVLQFRDQPLSDQLVLIGNDHEHSHSHDGDTHAHAGAELRTDARGTLTIPIASDGTWHLRTILMTESEQEGLTHESNWATLTFAVDHGQPHSHAAGAEHDHAYGHEHEHTWGIPGYAYLLGSLALLGALFLYFNRRT</sequence>
<organism evidence="2 3">
    <name type="scientific">Neolewinella maritima</name>
    <dbReference type="NCBI Taxonomy" id="1383882"/>
    <lineage>
        <taxon>Bacteria</taxon>
        <taxon>Pseudomonadati</taxon>
        <taxon>Bacteroidota</taxon>
        <taxon>Saprospiria</taxon>
        <taxon>Saprospirales</taxon>
        <taxon>Lewinellaceae</taxon>
        <taxon>Neolewinella</taxon>
    </lineage>
</organism>
<keyword evidence="1" id="KW-1133">Transmembrane helix</keyword>
<dbReference type="Pfam" id="PF10670">
    <property type="entry name" value="DUF4198"/>
    <property type="match status" value="1"/>
</dbReference>
<evidence type="ECO:0008006" key="4">
    <source>
        <dbReference type="Google" id="ProtNLM"/>
    </source>
</evidence>
<feature type="transmembrane region" description="Helical" evidence="1">
    <location>
        <begin position="300"/>
        <end position="318"/>
    </location>
</feature>
<evidence type="ECO:0000313" key="2">
    <source>
        <dbReference type="EMBL" id="CAH1000615.1"/>
    </source>
</evidence>
<name>A0ABM9B113_9BACT</name>
<dbReference type="RefSeq" id="WP_238750652.1">
    <property type="nucleotide sequence ID" value="NZ_CAKLPZ010000002.1"/>
</dbReference>
<accession>A0ABM9B113</accession>
<evidence type="ECO:0000256" key="1">
    <source>
        <dbReference type="SAM" id="Phobius"/>
    </source>
</evidence>
<keyword evidence="1" id="KW-0812">Transmembrane</keyword>
<evidence type="ECO:0000313" key="3">
    <source>
        <dbReference type="Proteomes" id="UP000837803"/>
    </source>
</evidence>
<protein>
    <recommendedName>
        <fullName evidence="4">DUF4198 domain-containing protein</fullName>
    </recommendedName>
</protein>
<gene>
    <name evidence="2" type="ORF">LEM8419_01749</name>
</gene>
<reference evidence="2" key="1">
    <citation type="submission" date="2021-12" db="EMBL/GenBank/DDBJ databases">
        <authorList>
            <person name="Rodrigo-Torres L."/>
            <person name="Arahal R. D."/>
            <person name="Lucena T."/>
        </authorList>
    </citation>
    <scope>NUCLEOTIDE SEQUENCE</scope>
    <source>
        <strain evidence="2">CECT 8419</strain>
    </source>
</reference>
<proteinExistence type="predicted"/>
<keyword evidence="1" id="KW-0472">Membrane</keyword>
<dbReference type="EMBL" id="CAKLPZ010000002">
    <property type="protein sequence ID" value="CAH1000615.1"/>
    <property type="molecule type" value="Genomic_DNA"/>
</dbReference>
<keyword evidence="3" id="KW-1185">Reference proteome</keyword>
<dbReference type="Proteomes" id="UP000837803">
    <property type="component" value="Unassembled WGS sequence"/>
</dbReference>
<comment type="caution">
    <text evidence="2">The sequence shown here is derived from an EMBL/GenBank/DDBJ whole genome shotgun (WGS) entry which is preliminary data.</text>
</comment>